<dbReference type="EnsemblProtists" id="PYU1_T008616">
    <property type="protein sequence ID" value="PYU1_T008616"/>
    <property type="gene ID" value="PYU1_G008599"/>
</dbReference>
<sequence length="157" mass="16086">MMRLLAVLLALALPAQRVSGAACASDVLVNAFKGLNVNAELVSCMTENKFNAALSGQVDLASVKQGSTPDEINKICHASACLKVVATIIGSKNFDMTDCTVGDGIVIKNELLKLDEACTLINSGASKPDNNGSASNNTSTIYTLPPSGTSAPAPSST</sequence>
<dbReference type="InterPro" id="IPR002200">
    <property type="entry name" value="Elicitin"/>
</dbReference>
<keyword evidence="10" id="KW-1185">Reference proteome</keyword>
<evidence type="ECO:0000256" key="8">
    <source>
        <dbReference type="SAM" id="SignalP"/>
    </source>
</evidence>
<evidence type="ECO:0000313" key="10">
    <source>
        <dbReference type="Proteomes" id="UP000019132"/>
    </source>
</evidence>
<protein>
    <recommendedName>
        <fullName evidence="6">Elicitin</fullName>
    </recommendedName>
</protein>
<evidence type="ECO:0000256" key="3">
    <source>
        <dbReference type="ARBA" id="ARBA00022525"/>
    </source>
</evidence>
<dbReference type="Gene3D" id="1.10.239.10">
    <property type="entry name" value="Elicitin domain"/>
    <property type="match status" value="1"/>
</dbReference>
<dbReference type="GO" id="GO:0052040">
    <property type="term" value="P:symbiont-mediated perturbation of host programmed cell death"/>
    <property type="evidence" value="ECO:0007669"/>
    <property type="project" value="UniProtKB-UniRule"/>
</dbReference>
<keyword evidence="8" id="KW-0732">Signal</keyword>
<dbReference type="EMBL" id="GL376613">
    <property type="status" value="NOT_ANNOTATED_CDS"/>
    <property type="molecule type" value="Genomic_DNA"/>
</dbReference>
<evidence type="ECO:0000256" key="5">
    <source>
        <dbReference type="ARBA" id="ARBA00023157"/>
    </source>
</evidence>
<evidence type="ECO:0000256" key="6">
    <source>
        <dbReference type="RuleBase" id="RU368111"/>
    </source>
</evidence>
<evidence type="ECO:0000256" key="4">
    <source>
        <dbReference type="ARBA" id="ARBA00022978"/>
    </source>
</evidence>
<dbReference type="AlphaFoldDB" id="K3WUG9"/>
<dbReference type="eggNOG" id="ENOG502RAII">
    <property type="taxonomic scope" value="Eukaryota"/>
</dbReference>
<dbReference type="InParanoid" id="K3WUG9"/>
<comment type="function">
    <text evidence="6">Induces local and distal defense responses (incompatible hypersensitive reaction) in plants from the solanaceae and cruciferae families. Elicits leaf necrosis and causes the accumulation of pathogenesis-related proteins. Might interact with the lipidic molecules of the plasma membrane.</text>
</comment>
<accession>K3WUG9</accession>
<comment type="subcellular location">
    <subcellularLocation>
        <location evidence="1 6">Secreted</location>
    </subcellularLocation>
</comment>
<name>K3WUG9_GLOUD</name>
<reference evidence="10" key="2">
    <citation type="submission" date="2010-04" db="EMBL/GenBank/DDBJ databases">
        <authorList>
            <person name="Buell R."/>
            <person name="Hamilton J."/>
            <person name="Hostetler J."/>
        </authorList>
    </citation>
    <scope>NUCLEOTIDE SEQUENCE [LARGE SCALE GENOMIC DNA]</scope>
    <source>
        <strain evidence="10">DAOM:BR144</strain>
    </source>
</reference>
<dbReference type="GO" id="GO:0005576">
    <property type="term" value="C:extracellular region"/>
    <property type="evidence" value="ECO:0007669"/>
    <property type="project" value="UniProtKB-SubCell"/>
</dbReference>
<organism evidence="9 10">
    <name type="scientific">Globisporangium ultimum (strain ATCC 200006 / CBS 805.95 / DAOM BR144)</name>
    <name type="common">Pythium ultimum</name>
    <dbReference type="NCBI Taxonomy" id="431595"/>
    <lineage>
        <taxon>Eukaryota</taxon>
        <taxon>Sar</taxon>
        <taxon>Stramenopiles</taxon>
        <taxon>Oomycota</taxon>
        <taxon>Peronosporomycetes</taxon>
        <taxon>Pythiales</taxon>
        <taxon>Pythiaceae</taxon>
        <taxon>Globisporangium</taxon>
    </lineage>
</organism>
<dbReference type="VEuPathDB" id="FungiDB:PYU1_G008599"/>
<keyword evidence="5 6" id="KW-1015">Disulfide bond</keyword>
<reference evidence="9" key="3">
    <citation type="submission" date="2015-02" db="UniProtKB">
        <authorList>
            <consortium name="EnsemblProtists"/>
        </authorList>
    </citation>
    <scope>IDENTIFICATION</scope>
    <source>
        <strain evidence="9">DAOM BR144</strain>
    </source>
</reference>
<evidence type="ECO:0000256" key="2">
    <source>
        <dbReference type="ARBA" id="ARBA00009544"/>
    </source>
</evidence>
<dbReference type="InterPro" id="IPR036470">
    <property type="entry name" value="Elicitin_sf"/>
</dbReference>
<feature type="signal peptide" evidence="8">
    <location>
        <begin position="1"/>
        <end position="20"/>
    </location>
</feature>
<dbReference type="Proteomes" id="UP000019132">
    <property type="component" value="Unassembled WGS sequence"/>
</dbReference>
<keyword evidence="4 6" id="KW-0928">Hypersensitive response elicitation</keyword>
<dbReference type="HOGENOM" id="CLU_1681464_0_0_1"/>
<feature type="chain" id="PRO_5003868254" description="Elicitin" evidence="8">
    <location>
        <begin position="21"/>
        <end position="157"/>
    </location>
</feature>
<evidence type="ECO:0000256" key="7">
    <source>
        <dbReference type="SAM" id="MobiDB-lite"/>
    </source>
</evidence>
<evidence type="ECO:0000256" key="1">
    <source>
        <dbReference type="ARBA" id="ARBA00004613"/>
    </source>
</evidence>
<dbReference type="SMART" id="SM01187">
    <property type="entry name" value="Elicitin"/>
    <property type="match status" value="1"/>
</dbReference>
<evidence type="ECO:0000313" key="9">
    <source>
        <dbReference type="EnsemblProtists" id="PYU1_T008616"/>
    </source>
</evidence>
<feature type="compositionally biased region" description="Low complexity" evidence="7">
    <location>
        <begin position="145"/>
        <end position="157"/>
    </location>
</feature>
<reference evidence="10" key="1">
    <citation type="journal article" date="2010" name="Genome Biol.">
        <title>Genome sequence of the necrotrophic plant pathogen Pythium ultimum reveals original pathogenicity mechanisms and effector repertoire.</title>
        <authorList>
            <person name="Levesque C.A."/>
            <person name="Brouwer H."/>
            <person name="Cano L."/>
            <person name="Hamilton J.P."/>
            <person name="Holt C."/>
            <person name="Huitema E."/>
            <person name="Raffaele S."/>
            <person name="Robideau G.P."/>
            <person name="Thines M."/>
            <person name="Win J."/>
            <person name="Zerillo M.M."/>
            <person name="Beakes G.W."/>
            <person name="Boore J.L."/>
            <person name="Busam D."/>
            <person name="Dumas B."/>
            <person name="Ferriera S."/>
            <person name="Fuerstenberg S.I."/>
            <person name="Gachon C.M."/>
            <person name="Gaulin E."/>
            <person name="Govers F."/>
            <person name="Grenville-Briggs L."/>
            <person name="Horner N."/>
            <person name="Hostetler J."/>
            <person name="Jiang R.H."/>
            <person name="Johnson J."/>
            <person name="Krajaejun T."/>
            <person name="Lin H."/>
            <person name="Meijer H.J."/>
            <person name="Moore B."/>
            <person name="Morris P."/>
            <person name="Phuntmart V."/>
            <person name="Puiu D."/>
            <person name="Shetty J."/>
            <person name="Stajich J.E."/>
            <person name="Tripathy S."/>
            <person name="Wawra S."/>
            <person name="van West P."/>
            <person name="Whitty B.R."/>
            <person name="Coutinho P.M."/>
            <person name="Henrissat B."/>
            <person name="Martin F."/>
            <person name="Thomas P.D."/>
            <person name="Tyler B.M."/>
            <person name="De Vries R.P."/>
            <person name="Kamoun S."/>
            <person name="Yandell M."/>
            <person name="Tisserat N."/>
            <person name="Buell C.R."/>
        </authorList>
    </citation>
    <scope>NUCLEOTIDE SEQUENCE</scope>
    <source>
        <strain evidence="10">DAOM:BR144</strain>
    </source>
</reference>
<proteinExistence type="inferred from homology"/>
<comment type="similarity">
    <text evidence="2 6">Belongs to the elicitin family.</text>
</comment>
<feature type="compositionally biased region" description="Polar residues" evidence="7">
    <location>
        <begin position="129"/>
        <end position="142"/>
    </location>
</feature>
<keyword evidence="3 6" id="KW-0964">Secreted</keyword>
<dbReference type="Pfam" id="PF00964">
    <property type="entry name" value="Elicitin"/>
    <property type="match status" value="1"/>
</dbReference>
<feature type="region of interest" description="Disordered" evidence="7">
    <location>
        <begin position="129"/>
        <end position="157"/>
    </location>
</feature>